<dbReference type="EMBL" id="CP004121">
    <property type="protein sequence ID" value="AGF58765.1"/>
    <property type="molecule type" value="Genomic_DNA"/>
</dbReference>
<dbReference type="Proteomes" id="UP000011728">
    <property type="component" value="Chromosome"/>
</dbReference>
<dbReference type="STRING" id="36745.CLSAP_47840"/>
<organism evidence="2 3">
    <name type="scientific">Clostridium saccharoperbutylacetonicum N1-4(HMT)</name>
    <dbReference type="NCBI Taxonomy" id="931276"/>
    <lineage>
        <taxon>Bacteria</taxon>
        <taxon>Bacillati</taxon>
        <taxon>Bacillota</taxon>
        <taxon>Clostridia</taxon>
        <taxon>Eubacteriales</taxon>
        <taxon>Clostridiaceae</taxon>
        <taxon>Clostridium</taxon>
    </lineage>
</organism>
<keyword evidence="3" id="KW-1185">Reference proteome</keyword>
<evidence type="ECO:0000313" key="3">
    <source>
        <dbReference type="Proteomes" id="UP000011728"/>
    </source>
</evidence>
<dbReference type="HOGENOM" id="CLU_3364319_0_0_9"/>
<dbReference type="PATRIC" id="fig|931276.5.peg.5055"/>
<dbReference type="KEGG" id="csr:Cspa_c50120"/>
<evidence type="ECO:0000256" key="1">
    <source>
        <dbReference type="SAM" id="Phobius"/>
    </source>
</evidence>
<sequence>MNTKSKVARLSLLSNSTLIILKLFVGLVTGSVSII</sequence>
<keyword evidence="1" id="KW-0472">Membrane</keyword>
<feature type="transmembrane region" description="Helical" evidence="1">
    <location>
        <begin position="12"/>
        <end position="34"/>
    </location>
</feature>
<keyword evidence="1" id="KW-1133">Transmembrane helix</keyword>
<evidence type="ECO:0000313" key="2">
    <source>
        <dbReference type="EMBL" id="AGF58765.1"/>
    </source>
</evidence>
<accession>M1LZR6</accession>
<name>M1LZR6_9CLOT</name>
<dbReference type="AlphaFoldDB" id="M1LZR6"/>
<reference evidence="2 3" key="1">
    <citation type="submission" date="2013-02" db="EMBL/GenBank/DDBJ databases">
        <title>Genome sequence of Clostridium saccharoperbutylacetonicum N1-4(HMT).</title>
        <authorList>
            <person name="Poehlein A."/>
            <person name="Daniel R."/>
        </authorList>
    </citation>
    <scope>NUCLEOTIDE SEQUENCE [LARGE SCALE GENOMIC DNA]</scope>
    <source>
        <strain evidence="3">N1-4(HMT)</strain>
    </source>
</reference>
<keyword evidence="1" id="KW-0812">Transmembrane</keyword>
<gene>
    <name evidence="2" type="ORF">Cspa_c50120</name>
</gene>
<protein>
    <recommendedName>
        <fullName evidence="4">Cation diffusion facilitator family transporter</fullName>
    </recommendedName>
</protein>
<evidence type="ECO:0008006" key="4">
    <source>
        <dbReference type="Google" id="ProtNLM"/>
    </source>
</evidence>
<proteinExistence type="predicted"/>